<sequence length="241" mass="27481">MSPQSRRRYQSRMSSARLRERQRQRIVDAEEEVKRLEAYVRSLQSSIDLHYQNRMQSTQENNERTSMNNGVGQELNKEPLYGLEDIGDIRKTLEEFLQRKDELAIARDSTLANNMQLAEQSGSLSESGHNSDQQIPHLIRSMSTTVDHLQQCVRRIDVLKEMISNRVNLLEHGIIQPSAPQAEGSRSSLGEDTLQNNTETSSGSGKNSTIGIRYRAKTDKQNENSEQPSSRFSISFLLDKD</sequence>
<feature type="region of interest" description="Disordered" evidence="1">
    <location>
        <begin position="1"/>
        <end position="22"/>
    </location>
</feature>
<feature type="region of interest" description="Disordered" evidence="1">
    <location>
        <begin position="178"/>
        <end position="241"/>
    </location>
</feature>
<keyword evidence="4" id="KW-1185">Reference proteome</keyword>
<feature type="domain" description="BZIP" evidence="2">
    <location>
        <begin position="6"/>
        <end position="48"/>
    </location>
</feature>
<proteinExistence type="predicted"/>
<dbReference type="AlphaFoldDB" id="A0A9W8I409"/>
<accession>A0A9W8I409</accession>
<dbReference type="OrthoDB" id="5537561at2759"/>
<dbReference type="InterPro" id="IPR004827">
    <property type="entry name" value="bZIP"/>
</dbReference>
<dbReference type="Proteomes" id="UP001139887">
    <property type="component" value="Unassembled WGS sequence"/>
</dbReference>
<evidence type="ECO:0000313" key="4">
    <source>
        <dbReference type="Proteomes" id="UP001139887"/>
    </source>
</evidence>
<feature type="compositionally biased region" description="Basic residues" evidence="1">
    <location>
        <begin position="1"/>
        <end position="10"/>
    </location>
</feature>
<comment type="caution">
    <text evidence="3">The sequence shown here is derived from an EMBL/GenBank/DDBJ whole genome shotgun (WGS) entry which is preliminary data.</text>
</comment>
<gene>
    <name evidence="3" type="ORF">IWW36_004916</name>
</gene>
<dbReference type="Pfam" id="PF07716">
    <property type="entry name" value="bZIP_2"/>
    <property type="match status" value="1"/>
</dbReference>
<feature type="compositionally biased region" description="Polar residues" evidence="1">
    <location>
        <begin position="184"/>
        <end position="210"/>
    </location>
</feature>
<dbReference type="SUPFAM" id="SSF57959">
    <property type="entry name" value="Leucine zipper domain"/>
    <property type="match status" value="1"/>
</dbReference>
<organism evidence="3 4">
    <name type="scientific">Coemansia brasiliensis</name>
    <dbReference type="NCBI Taxonomy" id="2650707"/>
    <lineage>
        <taxon>Eukaryota</taxon>
        <taxon>Fungi</taxon>
        <taxon>Fungi incertae sedis</taxon>
        <taxon>Zoopagomycota</taxon>
        <taxon>Kickxellomycotina</taxon>
        <taxon>Kickxellomycetes</taxon>
        <taxon>Kickxellales</taxon>
        <taxon>Kickxellaceae</taxon>
        <taxon>Coemansia</taxon>
    </lineage>
</organism>
<feature type="compositionally biased region" description="Polar residues" evidence="1">
    <location>
        <begin position="224"/>
        <end position="233"/>
    </location>
</feature>
<evidence type="ECO:0000259" key="2">
    <source>
        <dbReference type="Pfam" id="PF07716"/>
    </source>
</evidence>
<protein>
    <recommendedName>
        <fullName evidence="2">BZIP domain-containing protein</fullName>
    </recommendedName>
</protein>
<name>A0A9W8I409_9FUNG</name>
<evidence type="ECO:0000313" key="3">
    <source>
        <dbReference type="EMBL" id="KAJ2845121.1"/>
    </source>
</evidence>
<reference evidence="3" key="1">
    <citation type="submission" date="2022-07" db="EMBL/GenBank/DDBJ databases">
        <title>Phylogenomic reconstructions and comparative analyses of Kickxellomycotina fungi.</title>
        <authorList>
            <person name="Reynolds N.K."/>
            <person name="Stajich J.E."/>
            <person name="Barry K."/>
            <person name="Grigoriev I.V."/>
            <person name="Crous P."/>
            <person name="Smith M.E."/>
        </authorList>
    </citation>
    <scope>NUCLEOTIDE SEQUENCE</scope>
    <source>
        <strain evidence="3">NRRL 1566</strain>
    </source>
</reference>
<dbReference type="GO" id="GO:0003700">
    <property type="term" value="F:DNA-binding transcription factor activity"/>
    <property type="evidence" value="ECO:0007669"/>
    <property type="project" value="InterPro"/>
</dbReference>
<dbReference type="EMBL" id="JANBUW010000885">
    <property type="protein sequence ID" value="KAJ2845121.1"/>
    <property type="molecule type" value="Genomic_DNA"/>
</dbReference>
<evidence type="ECO:0000256" key="1">
    <source>
        <dbReference type="SAM" id="MobiDB-lite"/>
    </source>
</evidence>
<dbReference type="InterPro" id="IPR046347">
    <property type="entry name" value="bZIP_sf"/>
</dbReference>